<comment type="cofactor">
    <cofactor evidence="1">
        <name>Zn(2+)</name>
        <dbReference type="ChEBI" id="CHEBI:29105"/>
    </cofactor>
</comment>
<keyword evidence="7" id="KW-0456">Lyase</keyword>
<keyword evidence="5" id="KW-0862">Zinc</keyword>
<gene>
    <name evidence="7" type="ORF">J2S23_001199</name>
</gene>
<proteinExistence type="inferred from homology"/>
<accession>A0ABT9YRL7</accession>
<dbReference type="CDD" id="cd03379">
    <property type="entry name" value="beta_CA_cladeD"/>
    <property type="match status" value="1"/>
</dbReference>
<evidence type="ECO:0000256" key="2">
    <source>
        <dbReference type="ARBA" id="ARBA00006217"/>
    </source>
</evidence>
<dbReference type="EMBL" id="JAUSTM010000010">
    <property type="protein sequence ID" value="MDQ0222642.1"/>
    <property type="molecule type" value="Genomic_DNA"/>
</dbReference>
<dbReference type="GO" id="GO:0004089">
    <property type="term" value="F:carbonate dehydratase activity"/>
    <property type="evidence" value="ECO:0007669"/>
    <property type="project" value="UniProtKB-EC"/>
</dbReference>
<organism evidence="7 8">
    <name type="scientific">Streptococcus moroccensis</name>
    <dbReference type="NCBI Taxonomy" id="1451356"/>
    <lineage>
        <taxon>Bacteria</taxon>
        <taxon>Bacillati</taxon>
        <taxon>Bacillota</taxon>
        <taxon>Bacilli</taxon>
        <taxon>Lactobacillales</taxon>
        <taxon>Streptococcaceae</taxon>
        <taxon>Streptococcus</taxon>
    </lineage>
</organism>
<comment type="similarity">
    <text evidence="2">Belongs to the beta-class carbonic anhydrase family.</text>
</comment>
<reference evidence="7 8" key="1">
    <citation type="submission" date="2023-07" db="EMBL/GenBank/DDBJ databases">
        <title>Genomic Encyclopedia of Type Strains, Phase IV (KMG-IV): sequencing the most valuable type-strain genomes for metagenomic binning, comparative biology and taxonomic classification.</title>
        <authorList>
            <person name="Goeker M."/>
        </authorList>
    </citation>
    <scope>NUCLEOTIDE SEQUENCE [LARGE SCALE GENOMIC DNA]</scope>
    <source>
        <strain evidence="7 8">DSM 105143</strain>
    </source>
</reference>
<dbReference type="PANTHER" id="PTHR43175">
    <property type="entry name" value="CARBONIC ANHYDRASE"/>
    <property type="match status" value="1"/>
</dbReference>
<dbReference type="Pfam" id="PF00484">
    <property type="entry name" value="Pro_CA"/>
    <property type="match status" value="1"/>
</dbReference>
<evidence type="ECO:0000256" key="4">
    <source>
        <dbReference type="ARBA" id="ARBA00022723"/>
    </source>
</evidence>
<protein>
    <recommendedName>
        <fullName evidence="3">carbonic anhydrase</fullName>
        <ecNumber evidence="3">4.2.1.1</ecNumber>
    </recommendedName>
</protein>
<comment type="catalytic activity">
    <reaction evidence="6">
        <text>hydrogencarbonate + H(+) = CO2 + H2O</text>
        <dbReference type="Rhea" id="RHEA:10748"/>
        <dbReference type="ChEBI" id="CHEBI:15377"/>
        <dbReference type="ChEBI" id="CHEBI:15378"/>
        <dbReference type="ChEBI" id="CHEBI:16526"/>
        <dbReference type="ChEBI" id="CHEBI:17544"/>
        <dbReference type="EC" id="4.2.1.1"/>
    </reaction>
</comment>
<dbReference type="PANTHER" id="PTHR43175:SF3">
    <property type="entry name" value="CARBON DISULFIDE HYDROLASE"/>
    <property type="match status" value="1"/>
</dbReference>
<name>A0ABT9YRL7_9STRE</name>
<evidence type="ECO:0000256" key="6">
    <source>
        <dbReference type="ARBA" id="ARBA00048348"/>
    </source>
</evidence>
<evidence type="ECO:0000313" key="8">
    <source>
        <dbReference type="Proteomes" id="UP001223079"/>
    </source>
</evidence>
<evidence type="ECO:0000256" key="5">
    <source>
        <dbReference type="ARBA" id="ARBA00022833"/>
    </source>
</evidence>
<keyword evidence="8" id="KW-1185">Reference proteome</keyword>
<dbReference type="EC" id="4.2.1.1" evidence="3"/>
<dbReference type="InterPro" id="IPR036874">
    <property type="entry name" value="Carbonic_anhydrase_sf"/>
</dbReference>
<dbReference type="Gene3D" id="3.40.1050.10">
    <property type="entry name" value="Carbonic anhydrase"/>
    <property type="match status" value="1"/>
</dbReference>
<dbReference type="InterPro" id="IPR001765">
    <property type="entry name" value="Carbonic_anhydrase"/>
</dbReference>
<keyword evidence="4" id="KW-0479">Metal-binding</keyword>
<dbReference type="RefSeq" id="WP_307121833.1">
    <property type="nucleotide sequence ID" value="NZ_JAUSTM010000010.1"/>
</dbReference>
<evidence type="ECO:0000313" key="7">
    <source>
        <dbReference type="EMBL" id="MDQ0222642.1"/>
    </source>
</evidence>
<sequence>MSLLSDILTFNKEFVANQAYLPYQTESKFPEKNVVMVTCMDARLVELSQKSLNLSNGDVKVIKNAGAVISHPFGSVMRSLIVAVYELKADEIIIMGHKDCGMSQVDTTSIAQHMIERGVSEKDLKMLQYAGVNLDSWLNGFEDVFESVSHDVSMVQNHPLLPKDVPVHGLVINPETGALSLVVDGYETLKG</sequence>
<dbReference type="SUPFAM" id="SSF53056">
    <property type="entry name" value="beta-carbonic anhydrase, cab"/>
    <property type="match status" value="1"/>
</dbReference>
<comment type="caution">
    <text evidence="7">The sequence shown here is derived from an EMBL/GenBank/DDBJ whole genome shotgun (WGS) entry which is preliminary data.</text>
</comment>
<evidence type="ECO:0000256" key="1">
    <source>
        <dbReference type="ARBA" id="ARBA00001947"/>
    </source>
</evidence>
<dbReference type="SMART" id="SM00947">
    <property type="entry name" value="Pro_CA"/>
    <property type="match status" value="1"/>
</dbReference>
<dbReference type="Proteomes" id="UP001223079">
    <property type="component" value="Unassembled WGS sequence"/>
</dbReference>
<evidence type="ECO:0000256" key="3">
    <source>
        <dbReference type="ARBA" id="ARBA00012925"/>
    </source>
</evidence>